<evidence type="ECO:0000313" key="2">
    <source>
        <dbReference type="EMBL" id="KIM79777.1"/>
    </source>
</evidence>
<evidence type="ECO:0000256" key="1">
    <source>
        <dbReference type="SAM" id="Phobius"/>
    </source>
</evidence>
<dbReference type="Proteomes" id="UP000054166">
    <property type="component" value="Unassembled WGS sequence"/>
</dbReference>
<sequence>MRRNKKPVAAIMQPTDDNSASLSTAPVAAIMGSSSSAVAYMPSNDNNVLEGDDADSDDTMSPLFTTPPLLRTMSPPLCRWHGEMILLRSLYCIFSGTALLHIVLISNDLVIELSLKHRKLVEPMPVELAMPDQNSIRTLELSEYVKLKLYDPVGNWTSKTV</sequence>
<proteinExistence type="predicted"/>
<reference evidence="3" key="2">
    <citation type="submission" date="2015-01" db="EMBL/GenBank/DDBJ databases">
        <title>Evolutionary Origins and Diversification of the Mycorrhizal Mutualists.</title>
        <authorList>
            <consortium name="DOE Joint Genome Institute"/>
            <consortium name="Mycorrhizal Genomics Consortium"/>
            <person name="Kohler A."/>
            <person name="Kuo A."/>
            <person name="Nagy L.G."/>
            <person name="Floudas D."/>
            <person name="Copeland A."/>
            <person name="Barry K.W."/>
            <person name="Cichocki N."/>
            <person name="Veneault-Fourrey C."/>
            <person name="LaButti K."/>
            <person name="Lindquist E.A."/>
            <person name="Lipzen A."/>
            <person name="Lundell T."/>
            <person name="Morin E."/>
            <person name="Murat C."/>
            <person name="Riley R."/>
            <person name="Ohm R."/>
            <person name="Sun H."/>
            <person name="Tunlid A."/>
            <person name="Henrissat B."/>
            <person name="Grigoriev I.V."/>
            <person name="Hibbett D.S."/>
            <person name="Martin F."/>
        </authorList>
    </citation>
    <scope>NUCLEOTIDE SEQUENCE [LARGE SCALE GENOMIC DNA]</scope>
    <source>
        <strain evidence="3">F 1598</strain>
    </source>
</reference>
<evidence type="ECO:0000313" key="3">
    <source>
        <dbReference type="Proteomes" id="UP000054166"/>
    </source>
</evidence>
<protein>
    <submittedName>
        <fullName evidence="2">Uncharacterized protein</fullName>
    </submittedName>
</protein>
<keyword evidence="1" id="KW-0812">Transmembrane</keyword>
<organism evidence="2 3">
    <name type="scientific">Piloderma croceum (strain F 1598)</name>
    <dbReference type="NCBI Taxonomy" id="765440"/>
    <lineage>
        <taxon>Eukaryota</taxon>
        <taxon>Fungi</taxon>
        <taxon>Dikarya</taxon>
        <taxon>Basidiomycota</taxon>
        <taxon>Agaricomycotina</taxon>
        <taxon>Agaricomycetes</taxon>
        <taxon>Agaricomycetidae</taxon>
        <taxon>Atheliales</taxon>
        <taxon>Atheliaceae</taxon>
        <taxon>Piloderma</taxon>
    </lineage>
</organism>
<dbReference type="HOGENOM" id="CLU_1670046_0_0_1"/>
<accession>A0A0C3BR35</accession>
<dbReference type="AlphaFoldDB" id="A0A0C3BR35"/>
<reference evidence="2 3" key="1">
    <citation type="submission" date="2014-04" db="EMBL/GenBank/DDBJ databases">
        <authorList>
            <consortium name="DOE Joint Genome Institute"/>
            <person name="Kuo A."/>
            <person name="Tarkka M."/>
            <person name="Buscot F."/>
            <person name="Kohler A."/>
            <person name="Nagy L.G."/>
            <person name="Floudas D."/>
            <person name="Copeland A."/>
            <person name="Barry K.W."/>
            <person name="Cichocki N."/>
            <person name="Veneault-Fourrey C."/>
            <person name="LaButti K."/>
            <person name="Lindquist E.A."/>
            <person name="Lipzen A."/>
            <person name="Lundell T."/>
            <person name="Morin E."/>
            <person name="Murat C."/>
            <person name="Sun H."/>
            <person name="Tunlid A."/>
            <person name="Henrissat B."/>
            <person name="Grigoriev I.V."/>
            <person name="Hibbett D.S."/>
            <person name="Martin F."/>
            <person name="Nordberg H.P."/>
            <person name="Cantor M.N."/>
            <person name="Hua S.X."/>
        </authorList>
    </citation>
    <scope>NUCLEOTIDE SEQUENCE [LARGE SCALE GENOMIC DNA]</scope>
    <source>
        <strain evidence="2 3">F 1598</strain>
    </source>
</reference>
<keyword evidence="3" id="KW-1185">Reference proteome</keyword>
<keyword evidence="1" id="KW-0472">Membrane</keyword>
<name>A0A0C3BR35_PILCF</name>
<dbReference type="EMBL" id="KN833007">
    <property type="protein sequence ID" value="KIM79777.1"/>
    <property type="molecule type" value="Genomic_DNA"/>
</dbReference>
<dbReference type="InParanoid" id="A0A0C3BR35"/>
<keyword evidence="1" id="KW-1133">Transmembrane helix</keyword>
<feature type="transmembrane region" description="Helical" evidence="1">
    <location>
        <begin position="85"/>
        <end position="110"/>
    </location>
</feature>
<gene>
    <name evidence="2" type="ORF">PILCRDRAFT_9972</name>
</gene>